<evidence type="ECO:0000256" key="1">
    <source>
        <dbReference type="SAM" id="MobiDB-lite"/>
    </source>
</evidence>
<dbReference type="Proteomes" id="UP001500908">
    <property type="component" value="Unassembled WGS sequence"/>
</dbReference>
<sequence>MGCAVDVAHLSQVRRPGRVAAGCGRREPPAAEGPRSLQPVLHGGSTQHSYAAHSLWGQG</sequence>
<proteinExistence type="predicted"/>
<organism evidence="2 3">
    <name type="scientific">Salinactinospora qingdaonensis</name>
    <dbReference type="NCBI Taxonomy" id="702744"/>
    <lineage>
        <taxon>Bacteria</taxon>
        <taxon>Bacillati</taxon>
        <taxon>Actinomycetota</taxon>
        <taxon>Actinomycetes</taxon>
        <taxon>Streptosporangiales</taxon>
        <taxon>Nocardiopsidaceae</taxon>
        <taxon>Salinactinospora</taxon>
    </lineage>
</organism>
<name>A0ABP7FKJ4_9ACTN</name>
<gene>
    <name evidence="2" type="ORF">GCM10022402_22360</name>
</gene>
<evidence type="ECO:0000313" key="2">
    <source>
        <dbReference type="EMBL" id="GAA3742168.1"/>
    </source>
</evidence>
<protein>
    <submittedName>
        <fullName evidence="2">Uncharacterized protein</fullName>
    </submittedName>
</protein>
<accession>A0ABP7FKJ4</accession>
<dbReference type="EMBL" id="BAABDD010000008">
    <property type="protein sequence ID" value="GAA3742168.1"/>
    <property type="molecule type" value="Genomic_DNA"/>
</dbReference>
<reference evidence="3" key="1">
    <citation type="journal article" date="2019" name="Int. J. Syst. Evol. Microbiol.">
        <title>The Global Catalogue of Microorganisms (GCM) 10K type strain sequencing project: providing services to taxonomists for standard genome sequencing and annotation.</title>
        <authorList>
            <consortium name="The Broad Institute Genomics Platform"/>
            <consortium name="The Broad Institute Genome Sequencing Center for Infectious Disease"/>
            <person name="Wu L."/>
            <person name="Ma J."/>
        </authorList>
    </citation>
    <scope>NUCLEOTIDE SEQUENCE [LARGE SCALE GENOMIC DNA]</scope>
    <source>
        <strain evidence="3">JCM 17137</strain>
    </source>
</reference>
<feature type="region of interest" description="Disordered" evidence="1">
    <location>
        <begin position="19"/>
        <end position="59"/>
    </location>
</feature>
<comment type="caution">
    <text evidence="2">The sequence shown here is derived from an EMBL/GenBank/DDBJ whole genome shotgun (WGS) entry which is preliminary data.</text>
</comment>
<evidence type="ECO:0000313" key="3">
    <source>
        <dbReference type="Proteomes" id="UP001500908"/>
    </source>
</evidence>
<keyword evidence="3" id="KW-1185">Reference proteome</keyword>